<evidence type="ECO:0000313" key="8">
    <source>
        <dbReference type="EnsemblMetazoa" id="XP_038072320.1"/>
    </source>
</evidence>
<dbReference type="CDD" id="cd12394">
    <property type="entry name" value="RRM1_RBM34"/>
    <property type="match status" value="1"/>
</dbReference>
<name>A0A914B916_PATMI</name>
<feature type="domain" description="RRM" evidence="7">
    <location>
        <begin position="242"/>
        <end position="319"/>
    </location>
</feature>
<evidence type="ECO:0000256" key="1">
    <source>
        <dbReference type="ARBA" id="ARBA00004604"/>
    </source>
</evidence>
<dbReference type="Proteomes" id="UP000887568">
    <property type="component" value="Unplaced"/>
</dbReference>
<evidence type="ECO:0000256" key="4">
    <source>
        <dbReference type="ARBA" id="ARBA00023242"/>
    </source>
</evidence>
<feature type="compositionally biased region" description="Basic residues" evidence="6">
    <location>
        <begin position="391"/>
        <end position="403"/>
    </location>
</feature>
<keyword evidence="9" id="KW-1185">Reference proteome</keyword>
<evidence type="ECO:0000256" key="2">
    <source>
        <dbReference type="ARBA" id="ARBA00007077"/>
    </source>
</evidence>
<dbReference type="InterPro" id="IPR035979">
    <property type="entry name" value="RBD_domain_sf"/>
</dbReference>
<accession>A0A914B916</accession>
<dbReference type="OrthoDB" id="442677at2759"/>
<dbReference type="PROSITE" id="PS50102">
    <property type="entry name" value="RRM"/>
    <property type="match status" value="2"/>
</dbReference>
<dbReference type="EnsemblMetazoa" id="XM_038216392.1">
    <property type="protein sequence ID" value="XP_038072320.1"/>
    <property type="gene ID" value="LOC119740913"/>
</dbReference>
<comment type="similarity">
    <text evidence="2">Belongs to the RRM RBM34 family.</text>
</comment>
<dbReference type="RefSeq" id="XP_038072320.1">
    <property type="nucleotide sequence ID" value="XM_038216392.1"/>
</dbReference>
<feature type="compositionally biased region" description="Basic residues" evidence="6">
    <location>
        <begin position="350"/>
        <end position="363"/>
    </location>
</feature>
<dbReference type="Pfam" id="PF00076">
    <property type="entry name" value="RRM_1"/>
    <property type="match status" value="2"/>
</dbReference>
<dbReference type="CDD" id="cd12395">
    <property type="entry name" value="RRM2_RBM34"/>
    <property type="match status" value="1"/>
</dbReference>
<comment type="subcellular location">
    <subcellularLocation>
        <location evidence="1">Nucleus</location>
        <location evidence="1">Nucleolus</location>
    </subcellularLocation>
</comment>
<dbReference type="GeneID" id="119740913"/>
<feature type="region of interest" description="Disordered" evidence="6">
    <location>
        <begin position="69"/>
        <end position="109"/>
    </location>
</feature>
<proteinExistence type="inferred from homology"/>
<dbReference type="GO" id="GO:0000463">
    <property type="term" value="P:maturation of LSU-rRNA from tricistronic rRNA transcript (SSU-rRNA, 5.8S rRNA, LSU-rRNA)"/>
    <property type="evidence" value="ECO:0007669"/>
    <property type="project" value="TreeGrafter"/>
</dbReference>
<keyword evidence="3 5" id="KW-0694">RNA-binding</keyword>
<dbReference type="InterPro" id="IPR034221">
    <property type="entry name" value="RBM34_RRM2"/>
</dbReference>
<sequence>MTKKKSRDKMATVVAESPIKPDCGGRGEYALGQVAALLSIRKGHRPSHQLIHEDKQGLLAMFAPVSVDSASVPTTTPEPSSATPETSTRDRPGKKKRQLSEQANRPKAADVKILENLKAKNMERVTQKEHAKPSQEERNRTVFVGNLPVAFDKKKVQKLFHKFGEIKSIRFRSVAPSDPDLPRRVIAHTKQFHPDRNSINSYIVFQSEEAAQKALKRNGKLVENNHIRVDLASNSRKHDTKHSVFLGNLPFDVSDDVIREHFAECGTIDNVRVIRDAKTGLGKGFGYLLFAEDVSVEFALKLDGSRMAGRDIRVHRATKQKQSAVNAMKRLQMKKAVKTKRRDGIQGRVKPGRVKPKQGKPRTSKSGQIRSKGKSQMKKGKGSARTSTKHDKLRKGKKRKPGK</sequence>
<organism evidence="8 9">
    <name type="scientific">Patiria miniata</name>
    <name type="common">Bat star</name>
    <name type="synonym">Asterina miniata</name>
    <dbReference type="NCBI Taxonomy" id="46514"/>
    <lineage>
        <taxon>Eukaryota</taxon>
        <taxon>Metazoa</taxon>
        <taxon>Echinodermata</taxon>
        <taxon>Eleutherozoa</taxon>
        <taxon>Asterozoa</taxon>
        <taxon>Asteroidea</taxon>
        <taxon>Valvatacea</taxon>
        <taxon>Valvatida</taxon>
        <taxon>Asterinidae</taxon>
        <taxon>Patiria</taxon>
    </lineage>
</organism>
<dbReference type="PANTHER" id="PTHR23236">
    <property type="entry name" value="EUKARYOTIC TRANSLATION INITIATION FACTOR 4B/4H"/>
    <property type="match status" value="1"/>
</dbReference>
<feature type="region of interest" description="Disordered" evidence="6">
    <location>
        <begin position="334"/>
        <end position="403"/>
    </location>
</feature>
<dbReference type="SMART" id="SM00360">
    <property type="entry name" value="RRM"/>
    <property type="match status" value="2"/>
</dbReference>
<dbReference type="Gene3D" id="3.30.70.330">
    <property type="match status" value="2"/>
</dbReference>
<feature type="compositionally biased region" description="Basic residues" evidence="6">
    <location>
        <begin position="371"/>
        <end position="382"/>
    </location>
</feature>
<evidence type="ECO:0000256" key="5">
    <source>
        <dbReference type="PROSITE-ProRule" id="PRU00176"/>
    </source>
</evidence>
<protein>
    <recommendedName>
        <fullName evidence="7">RRM domain-containing protein</fullName>
    </recommendedName>
</protein>
<dbReference type="OMA" id="RKHDTKH"/>
<dbReference type="SUPFAM" id="SSF54928">
    <property type="entry name" value="RNA-binding domain, RBD"/>
    <property type="match status" value="2"/>
</dbReference>
<dbReference type="GO" id="GO:0019843">
    <property type="term" value="F:rRNA binding"/>
    <property type="evidence" value="ECO:0007669"/>
    <property type="project" value="TreeGrafter"/>
</dbReference>
<reference evidence="8" key="1">
    <citation type="submission" date="2022-11" db="UniProtKB">
        <authorList>
            <consortium name="EnsemblMetazoa"/>
        </authorList>
    </citation>
    <scope>IDENTIFICATION</scope>
</reference>
<evidence type="ECO:0000313" key="9">
    <source>
        <dbReference type="Proteomes" id="UP000887568"/>
    </source>
</evidence>
<dbReference type="GO" id="GO:0005730">
    <property type="term" value="C:nucleolus"/>
    <property type="evidence" value="ECO:0007669"/>
    <property type="project" value="UniProtKB-SubCell"/>
</dbReference>
<feature type="compositionally biased region" description="Low complexity" evidence="6">
    <location>
        <begin position="69"/>
        <end position="86"/>
    </location>
</feature>
<keyword evidence="4" id="KW-0539">Nucleus</keyword>
<feature type="domain" description="RRM" evidence="7">
    <location>
        <begin position="140"/>
        <end position="234"/>
    </location>
</feature>
<dbReference type="PANTHER" id="PTHR23236:SF25">
    <property type="entry name" value="RNA-BINDING PROTEIN 34"/>
    <property type="match status" value="1"/>
</dbReference>
<dbReference type="InterPro" id="IPR000504">
    <property type="entry name" value="RRM_dom"/>
</dbReference>
<evidence type="ECO:0000256" key="6">
    <source>
        <dbReference type="SAM" id="MobiDB-lite"/>
    </source>
</evidence>
<evidence type="ECO:0000256" key="3">
    <source>
        <dbReference type="ARBA" id="ARBA00022884"/>
    </source>
</evidence>
<dbReference type="AlphaFoldDB" id="A0A914B916"/>
<dbReference type="InterPro" id="IPR012677">
    <property type="entry name" value="Nucleotide-bd_a/b_plait_sf"/>
</dbReference>
<evidence type="ECO:0000259" key="7">
    <source>
        <dbReference type="PROSITE" id="PS50102"/>
    </source>
</evidence>